<dbReference type="AlphaFoldDB" id="Q1DC82"/>
<dbReference type="InterPro" id="IPR019489">
    <property type="entry name" value="Clp_ATPase_C"/>
</dbReference>
<dbReference type="SMART" id="SM00382">
    <property type="entry name" value="AAA"/>
    <property type="match status" value="2"/>
</dbReference>
<dbReference type="Gene3D" id="1.20.58.410">
    <property type="entry name" value="Release factor"/>
    <property type="match status" value="1"/>
</dbReference>
<dbReference type="EMBL" id="CP000113">
    <property type="protein sequence ID" value="ABF92707.1"/>
    <property type="molecule type" value="Genomic_DNA"/>
</dbReference>
<dbReference type="Gene3D" id="1.10.8.60">
    <property type="match status" value="2"/>
</dbReference>
<feature type="domain" description="AAA+ ATPase" evidence="6">
    <location>
        <begin position="72"/>
        <end position="204"/>
    </location>
</feature>
<dbReference type="GO" id="GO:0034605">
    <property type="term" value="P:cellular response to heat"/>
    <property type="evidence" value="ECO:0007669"/>
    <property type="project" value="TreeGrafter"/>
</dbReference>
<evidence type="ECO:0000256" key="1">
    <source>
        <dbReference type="ARBA" id="ARBA00022741"/>
    </source>
</evidence>
<dbReference type="GO" id="GO:0005737">
    <property type="term" value="C:cytoplasm"/>
    <property type="evidence" value="ECO:0007669"/>
    <property type="project" value="TreeGrafter"/>
</dbReference>
<proteinExistence type="predicted"/>
<dbReference type="GO" id="GO:0006415">
    <property type="term" value="P:translational termination"/>
    <property type="evidence" value="ECO:0007669"/>
    <property type="project" value="InterPro"/>
</dbReference>
<keyword evidence="2" id="KW-0067">ATP-binding</keyword>
<evidence type="ECO:0000256" key="4">
    <source>
        <dbReference type="SAM" id="Coils"/>
    </source>
</evidence>
<dbReference type="EnsemblBacteria" id="ABF92707">
    <property type="protein sequence ID" value="ABF92707"/>
    <property type="gene ID" value="MXAN_1484"/>
</dbReference>
<keyword evidence="1" id="KW-0547">Nucleotide-binding</keyword>
<dbReference type="InterPro" id="IPR050130">
    <property type="entry name" value="ClpA_ClpB"/>
</dbReference>
<evidence type="ECO:0000259" key="8">
    <source>
        <dbReference type="SMART" id="SM01086"/>
    </source>
</evidence>
<dbReference type="Gene3D" id="3.40.50.300">
    <property type="entry name" value="P-loop containing nucleotide triphosphate hydrolases"/>
    <property type="match status" value="2"/>
</dbReference>
<evidence type="ECO:0000256" key="5">
    <source>
        <dbReference type="SAM" id="MobiDB-lite"/>
    </source>
</evidence>
<dbReference type="InterPro" id="IPR003593">
    <property type="entry name" value="AAA+_ATPase"/>
</dbReference>
<dbReference type="InterPro" id="IPR001270">
    <property type="entry name" value="ClpA/B"/>
</dbReference>
<dbReference type="InterPro" id="IPR003959">
    <property type="entry name" value="ATPase_AAA_core"/>
</dbReference>
<dbReference type="GO" id="GO:0016887">
    <property type="term" value="F:ATP hydrolysis activity"/>
    <property type="evidence" value="ECO:0007669"/>
    <property type="project" value="InterPro"/>
</dbReference>
<dbReference type="SMART" id="SM00937">
    <property type="entry name" value="PCRF"/>
    <property type="match status" value="1"/>
</dbReference>
<dbReference type="SUPFAM" id="SSF75620">
    <property type="entry name" value="Release factor"/>
    <property type="match status" value="1"/>
</dbReference>
<dbReference type="KEGG" id="mxa:MXAN_1484"/>
<sequence>MTGIARSPPRFKGVRVRSRRGGGRRDMATRKSEDQERLIDRDLTALAREGKLPAAHGVDAAVTEVLGLLTRGGKHPLLAGEPGVGKSALVQEVARRIAEGRVDAELANARVVEVSVANILARSTQRQAAESFEELLAYLSRHPRPIVYIRDLPAALGGPLAPVAVRGLRTGGLRFIFETEPKRVQELLRSDEALAERLHLLPLHEPPTEKARWVLGRVAEELERELRLPIDPAACDLALRLSSKFLLAQRMPRKAIELLKETAAEAASAAKDHVGPEDVLTRFCAATRLPRFVVDDAMPLDLDETERFFGERLLGQTDAVGAVLRSVALLKAGLNDPRRPLGVFLFAGPTGVGKTQLAKLLAEYLFGSADRLVRLNMADYPNDGDESVPFGATWAPALETRRGELSALLDGKVFTVLLLDEFEKAARSVHDRFLQLFDEGTFVNGAGETVSCNNTLIVATSNVGAEVYRESGMGFTGARRAEEMVPEVDRRIGEAFRPEFLNRFDAICHFRPLSKVDIRKIAQREVGRVLEREGIRARALDVEVTPAVVDLLVERGYSPQFGARYLQREIEKTLTAALAVEIARRPLPPGTPVRVEARLGGRVTAVAEPAAPPPSPTAQLLLPSARAAPVKRRLDRKSLLFEMDRLVGKARALADSAGRPQLEQRRAELLAETQAPNLWDDPTRAAEVIRAFRTVEAQLNELERLEAAGLFARRLVREAKNEVQLGSAARQVEDVAREVQMAEALHASGATTQDTEALVDICASDSVEAQATWVQELATMYLGWAQRRGYEAVAVAEAEEPSRVVVRIAGPGAYGFLAGEAGMHRRLEDEKRQRAYVRVHRGGSLSEEELAYLEVQGRPMKSHEGAYLQRVRTEVTVKDESSGRVLTLTGATELDELKDIAARVVYGQGSNTDEARRYYLGRGARVEDPRTGAGTPRVKDVLRGELDVFIAAWITRPPTEPPAPGS</sequence>
<feature type="coiled-coil region" evidence="4">
    <location>
        <begin position="685"/>
        <end position="722"/>
    </location>
</feature>
<evidence type="ECO:0000256" key="2">
    <source>
        <dbReference type="ARBA" id="ARBA00022840"/>
    </source>
</evidence>
<dbReference type="GO" id="GO:0005524">
    <property type="term" value="F:ATP binding"/>
    <property type="evidence" value="ECO:0007669"/>
    <property type="project" value="UniProtKB-KW"/>
</dbReference>
<dbReference type="STRING" id="246197.MXAN_1484"/>
<dbReference type="eggNOG" id="COG0542">
    <property type="taxonomic scope" value="Bacteria"/>
</dbReference>
<dbReference type="InterPro" id="IPR045853">
    <property type="entry name" value="Pep_chain_release_fac_I_sf"/>
</dbReference>
<dbReference type="CDD" id="cd19499">
    <property type="entry name" value="RecA-like_ClpB_Hsp104-like"/>
    <property type="match status" value="1"/>
</dbReference>
<keyword evidence="10" id="KW-1185">Reference proteome</keyword>
<dbReference type="Pfam" id="PF10431">
    <property type="entry name" value="ClpB_D2-small"/>
    <property type="match status" value="1"/>
</dbReference>
<evidence type="ECO:0000259" key="7">
    <source>
        <dbReference type="SMART" id="SM00937"/>
    </source>
</evidence>
<dbReference type="PANTHER" id="PTHR11638:SF18">
    <property type="entry name" value="HEAT SHOCK PROTEIN 104"/>
    <property type="match status" value="1"/>
</dbReference>
<dbReference type="SMART" id="SM01086">
    <property type="entry name" value="ClpB_D2-small"/>
    <property type="match status" value="1"/>
</dbReference>
<accession>Q1DC82</accession>
<feature type="domain" description="Clp ATPase C-terminal" evidence="8">
    <location>
        <begin position="513"/>
        <end position="605"/>
    </location>
</feature>
<dbReference type="Pfam" id="PF00004">
    <property type="entry name" value="AAA"/>
    <property type="match status" value="1"/>
</dbReference>
<evidence type="ECO:0000313" key="10">
    <source>
        <dbReference type="Proteomes" id="UP000002402"/>
    </source>
</evidence>
<dbReference type="eggNOG" id="COG1186">
    <property type="taxonomic scope" value="Bacteria"/>
</dbReference>
<name>Q1DC82_MYXXD</name>
<feature type="domain" description="Peptide chain release factor" evidence="7">
    <location>
        <begin position="734"/>
        <end position="820"/>
    </location>
</feature>
<protein>
    <submittedName>
        <fullName evidence="9">ClpA/B family protein</fullName>
    </submittedName>
</protein>
<dbReference type="InterPro" id="IPR005139">
    <property type="entry name" value="PCRF"/>
</dbReference>
<dbReference type="Pfam" id="PF07724">
    <property type="entry name" value="AAA_2"/>
    <property type="match status" value="1"/>
</dbReference>
<reference evidence="9 10" key="1">
    <citation type="journal article" date="2006" name="Proc. Natl. Acad. Sci. U.S.A.">
        <title>Evolution of sensory complexity recorded in a myxobacterial genome.</title>
        <authorList>
            <person name="Goldman B.S."/>
            <person name="Nierman W.C."/>
            <person name="Kaiser D."/>
            <person name="Slater S.C."/>
            <person name="Durkin A.S."/>
            <person name="Eisen J.A."/>
            <person name="Ronning C.M."/>
            <person name="Barbazuk W.B."/>
            <person name="Blanchard M."/>
            <person name="Field C."/>
            <person name="Halling C."/>
            <person name="Hinkle G."/>
            <person name="Iartchuk O."/>
            <person name="Kim H.S."/>
            <person name="Mackenzie C."/>
            <person name="Madupu R."/>
            <person name="Miller N."/>
            <person name="Shvartsbeyn A."/>
            <person name="Sullivan S.A."/>
            <person name="Vaudin M."/>
            <person name="Wiegand R."/>
            <person name="Kaplan H.B."/>
        </authorList>
    </citation>
    <scope>NUCLEOTIDE SEQUENCE [LARGE SCALE GENOMIC DNA]</scope>
    <source>
        <strain evidence="10">DK1622</strain>
    </source>
</reference>
<feature type="compositionally biased region" description="Basic and acidic residues" evidence="5">
    <location>
        <begin position="23"/>
        <end position="36"/>
    </location>
</feature>
<dbReference type="PRINTS" id="PR00300">
    <property type="entry name" value="CLPPROTEASEA"/>
</dbReference>
<organism evidence="9 10">
    <name type="scientific">Myxococcus xanthus (strain DK1622)</name>
    <dbReference type="NCBI Taxonomy" id="246197"/>
    <lineage>
        <taxon>Bacteria</taxon>
        <taxon>Pseudomonadati</taxon>
        <taxon>Myxococcota</taxon>
        <taxon>Myxococcia</taxon>
        <taxon>Myxococcales</taxon>
        <taxon>Cystobacterineae</taxon>
        <taxon>Myxococcaceae</taxon>
        <taxon>Myxococcus</taxon>
    </lineage>
</organism>
<gene>
    <name evidence="9" type="ordered locus">MXAN_1484</name>
</gene>
<dbReference type="SUPFAM" id="SSF52540">
    <property type="entry name" value="P-loop containing nucleoside triphosphate hydrolases"/>
    <property type="match status" value="2"/>
</dbReference>
<dbReference type="InterPro" id="IPR027417">
    <property type="entry name" value="P-loop_NTPase"/>
</dbReference>
<dbReference type="Pfam" id="PF03462">
    <property type="entry name" value="PCRF"/>
    <property type="match status" value="1"/>
</dbReference>
<dbReference type="PANTHER" id="PTHR11638">
    <property type="entry name" value="ATP-DEPENDENT CLP PROTEASE"/>
    <property type="match status" value="1"/>
</dbReference>
<feature type="domain" description="AAA+ ATPase" evidence="6">
    <location>
        <begin position="340"/>
        <end position="499"/>
    </location>
</feature>
<dbReference type="HOGENOM" id="CLU_012992_0_0_7"/>
<dbReference type="Proteomes" id="UP000002402">
    <property type="component" value="Chromosome"/>
</dbReference>
<evidence type="ECO:0000259" key="6">
    <source>
        <dbReference type="SMART" id="SM00382"/>
    </source>
</evidence>
<keyword evidence="4" id="KW-0175">Coiled coil</keyword>
<keyword evidence="3" id="KW-0143">Chaperone</keyword>
<feature type="compositionally biased region" description="Basic residues" evidence="5">
    <location>
        <begin position="12"/>
        <end position="22"/>
    </location>
</feature>
<evidence type="ECO:0000256" key="3">
    <source>
        <dbReference type="ARBA" id="ARBA00023186"/>
    </source>
</evidence>
<feature type="region of interest" description="Disordered" evidence="5">
    <location>
        <begin position="1"/>
        <end position="36"/>
    </location>
</feature>
<evidence type="ECO:0000313" key="9">
    <source>
        <dbReference type="EMBL" id="ABF92707.1"/>
    </source>
</evidence>
<dbReference type="Gene3D" id="3.30.70.1660">
    <property type="match status" value="1"/>
</dbReference>